<comment type="caution">
    <text evidence="1">The sequence shown here is derived from an EMBL/GenBank/DDBJ whole genome shotgun (WGS) entry which is preliminary data.</text>
</comment>
<dbReference type="Proteomes" id="UP000256977">
    <property type="component" value="Unassembled WGS sequence"/>
</dbReference>
<reference evidence="1 2" key="1">
    <citation type="submission" date="2018-07" db="EMBL/GenBank/DDBJ databases">
        <title>Genomic Encyclopedia of Type Strains, Phase III (KMG-III): the genomes of soil and plant-associated and newly described type strains.</title>
        <authorList>
            <person name="Whitman W."/>
        </authorList>
    </citation>
    <scope>NUCLEOTIDE SEQUENCE [LARGE SCALE GENOMIC DNA]</scope>
    <source>
        <strain evidence="1 2">CECT 7287</strain>
    </source>
</reference>
<name>A0A3D9I5M1_9BACL</name>
<evidence type="ECO:0000313" key="2">
    <source>
        <dbReference type="Proteomes" id="UP000256977"/>
    </source>
</evidence>
<keyword evidence="2" id="KW-1185">Reference proteome</keyword>
<sequence length="48" mass="5236">MRQLLMTMLLIVTVALLYMSFAQGEDGANAKITNSGSRIADHLSRISP</sequence>
<dbReference type="EMBL" id="QRDZ01000039">
    <property type="protein sequence ID" value="RED56466.1"/>
    <property type="molecule type" value="Genomic_DNA"/>
</dbReference>
<protein>
    <submittedName>
        <fullName evidence="1">Uncharacterized protein</fullName>
    </submittedName>
</protein>
<dbReference type="RefSeq" id="WP_181918099.1">
    <property type="nucleotide sequence ID" value="NZ_QRDZ01000039.1"/>
</dbReference>
<organism evidence="1 2">
    <name type="scientific">Cohnella phaseoli</name>
    <dbReference type="NCBI Taxonomy" id="456490"/>
    <lineage>
        <taxon>Bacteria</taxon>
        <taxon>Bacillati</taxon>
        <taxon>Bacillota</taxon>
        <taxon>Bacilli</taxon>
        <taxon>Bacillales</taxon>
        <taxon>Paenibacillaceae</taxon>
        <taxon>Cohnella</taxon>
    </lineage>
</organism>
<proteinExistence type="predicted"/>
<dbReference type="AlphaFoldDB" id="A0A3D9I5M1"/>
<accession>A0A3D9I5M1</accession>
<evidence type="ECO:0000313" key="1">
    <source>
        <dbReference type="EMBL" id="RED56466.1"/>
    </source>
</evidence>
<gene>
    <name evidence="1" type="ORF">DFP98_13924</name>
</gene>